<dbReference type="InterPro" id="IPR000551">
    <property type="entry name" value="MerR-type_HTH_dom"/>
</dbReference>
<gene>
    <name evidence="9" type="primary">hmrR_2</name>
    <name evidence="8" type="synonym">hmrR_1</name>
    <name evidence="8" type="ORF">TL5118_01167</name>
    <name evidence="9" type="ORF">TL5120_01476</name>
</gene>
<dbReference type="SMART" id="SM00422">
    <property type="entry name" value="HTH_MERR"/>
    <property type="match status" value="1"/>
</dbReference>
<dbReference type="CDD" id="cd01108">
    <property type="entry name" value="HTH_CueR"/>
    <property type="match status" value="1"/>
</dbReference>
<keyword evidence="2" id="KW-0963">Cytoplasm</keyword>
<evidence type="ECO:0000256" key="3">
    <source>
        <dbReference type="ARBA" id="ARBA00023015"/>
    </source>
</evidence>
<dbReference type="EMBL" id="CYSB01000024">
    <property type="protein sequence ID" value="CUH65119.1"/>
    <property type="molecule type" value="Genomic_DNA"/>
</dbReference>
<protein>
    <submittedName>
        <fullName evidence="9">Copper export regulator</fullName>
    </submittedName>
</protein>
<dbReference type="InterPro" id="IPR015358">
    <property type="entry name" value="Tscrpt_reg_MerR_DNA-bd"/>
</dbReference>
<evidence type="ECO:0000259" key="7">
    <source>
        <dbReference type="PROSITE" id="PS50937"/>
    </source>
</evidence>
<evidence type="ECO:0000256" key="6">
    <source>
        <dbReference type="SAM" id="MobiDB-lite"/>
    </source>
</evidence>
<accession>A0A0P1FWW9</accession>
<dbReference type="Pfam" id="PF00376">
    <property type="entry name" value="MerR"/>
    <property type="match status" value="1"/>
</dbReference>
<dbReference type="InterPro" id="IPR011789">
    <property type="entry name" value="CueR"/>
</dbReference>
<feature type="region of interest" description="Disordered" evidence="6">
    <location>
        <begin position="113"/>
        <end position="139"/>
    </location>
</feature>
<dbReference type="GO" id="GO:0003677">
    <property type="term" value="F:DNA binding"/>
    <property type="evidence" value="ECO:0007669"/>
    <property type="project" value="UniProtKB-KW"/>
</dbReference>
<dbReference type="Gene3D" id="1.10.1660.10">
    <property type="match status" value="1"/>
</dbReference>
<keyword evidence="3" id="KW-0805">Transcription regulation</keyword>
<dbReference type="InterPro" id="IPR009061">
    <property type="entry name" value="DNA-bd_dom_put_sf"/>
</dbReference>
<evidence type="ECO:0000313" key="9">
    <source>
        <dbReference type="EMBL" id="CUH71686.1"/>
    </source>
</evidence>
<dbReference type="Proteomes" id="UP000051086">
    <property type="component" value="Unassembled WGS sequence"/>
</dbReference>
<dbReference type="SUPFAM" id="SSF46955">
    <property type="entry name" value="Putative DNA-binding domain"/>
    <property type="match status" value="1"/>
</dbReference>
<dbReference type="Proteomes" id="UP000051887">
    <property type="component" value="Unassembled WGS sequence"/>
</dbReference>
<evidence type="ECO:0000256" key="4">
    <source>
        <dbReference type="ARBA" id="ARBA00023125"/>
    </source>
</evidence>
<name>A0A0P1FWW9_9RHOB</name>
<dbReference type="PANTHER" id="PTHR30204:SF94">
    <property type="entry name" value="HEAVY METAL-DEPENDENT TRANSCRIPTIONAL REGULATOR HI_0293-RELATED"/>
    <property type="match status" value="1"/>
</dbReference>
<feature type="domain" description="HTH merR-type" evidence="7">
    <location>
        <begin position="1"/>
        <end position="68"/>
    </location>
</feature>
<dbReference type="GO" id="GO:0005507">
    <property type="term" value="F:copper ion binding"/>
    <property type="evidence" value="ECO:0007669"/>
    <property type="project" value="InterPro"/>
</dbReference>
<dbReference type="InterPro" id="IPR047057">
    <property type="entry name" value="MerR_fam"/>
</dbReference>
<evidence type="ECO:0000256" key="1">
    <source>
        <dbReference type="ARBA" id="ARBA00004496"/>
    </source>
</evidence>
<feature type="compositionally biased region" description="Basic and acidic residues" evidence="6">
    <location>
        <begin position="125"/>
        <end position="139"/>
    </location>
</feature>
<evidence type="ECO:0000313" key="8">
    <source>
        <dbReference type="EMBL" id="CUH65119.1"/>
    </source>
</evidence>
<keyword evidence="10" id="KW-1185">Reference proteome</keyword>
<dbReference type="GO" id="GO:0003700">
    <property type="term" value="F:DNA-binding transcription factor activity"/>
    <property type="evidence" value="ECO:0007669"/>
    <property type="project" value="InterPro"/>
</dbReference>
<evidence type="ECO:0000313" key="11">
    <source>
        <dbReference type="Proteomes" id="UP000051887"/>
    </source>
</evidence>
<dbReference type="OrthoDB" id="9802944at2"/>
<reference evidence="8 10" key="1">
    <citation type="submission" date="2015-09" db="EMBL/GenBank/DDBJ databases">
        <authorList>
            <person name="Rodrigo-Torres L."/>
            <person name="Arahal D.R."/>
        </authorList>
    </citation>
    <scope>NUCLEOTIDE SEQUENCE [LARGE SCALE GENOMIC DNA]</scope>
    <source>
        <strain evidence="8 10">CECT 5118</strain>
    </source>
</reference>
<dbReference type="EMBL" id="CYSC01000024">
    <property type="protein sequence ID" value="CUH71686.1"/>
    <property type="molecule type" value="Genomic_DNA"/>
</dbReference>
<keyword evidence="4" id="KW-0238">DNA-binding</keyword>
<dbReference type="AlphaFoldDB" id="A0A0P1FWW9"/>
<dbReference type="PRINTS" id="PR00040">
    <property type="entry name" value="HTHMERR"/>
</dbReference>
<dbReference type="NCBIfam" id="TIGR02044">
    <property type="entry name" value="CueR"/>
    <property type="match status" value="1"/>
</dbReference>
<evidence type="ECO:0000256" key="2">
    <source>
        <dbReference type="ARBA" id="ARBA00022490"/>
    </source>
</evidence>
<organism evidence="9 11">
    <name type="scientific">Thalassovita autumnalis</name>
    <dbReference type="NCBI Taxonomy" id="2072972"/>
    <lineage>
        <taxon>Bacteria</taxon>
        <taxon>Pseudomonadati</taxon>
        <taxon>Pseudomonadota</taxon>
        <taxon>Alphaproteobacteria</taxon>
        <taxon>Rhodobacterales</taxon>
        <taxon>Roseobacteraceae</taxon>
        <taxon>Thalassovita</taxon>
    </lineage>
</organism>
<sequence length="139" mass="15631">MNIGDVARQSGLPAKTIRYYEDISLVKPKRETNGYRVFNDADVHKLTFLARARALGFTIEDCRTLLALYEDKSRASAEVKKVTGKHLNEIEAKIADLQAMHATLTRLSEECAGDQRPDCPILEELSGKDRRSNTHDAKQ</sequence>
<dbReference type="GO" id="GO:0005737">
    <property type="term" value="C:cytoplasm"/>
    <property type="evidence" value="ECO:0007669"/>
    <property type="project" value="UniProtKB-SubCell"/>
</dbReference>
<proteinExistence type="predicted"/>
<comment type="subcellular location">
    <subcellularLocation>
        <location evidence="1">Cytoplasm</location>
    </subcellularLocation>
</comment>
<dbReference type="RefSeq" id="WP_058242991.1">
    <property type="nucleotide sequence ID" value="NZ_CYSB01000024.1"/>
</dbReference>
<dbReference type="PROSITE" id="PS50937">
    <property type="entry name" value="HTH_MERR_2"/>
    <property type="match status" value="1"/>
</dbReference>
<dbReference type="Pfam" id="PF09278">
    <property type="entry name" value="MerR-DNA-bind"/>
    <property type="match status" value="1"/>
</dbReference>
<evidence type="ECO:0000256" key="5">
    <source>
        <dbReference type="ARBA" id="ARBA00023163"/>
    </source>
</evidence>
<evidence type="ECO:0000313" key="10">
    <source>
        <dbReference type="Proteomes" id="UP000051086"/>
    </source>
</evidence>
<keyword evidence="5" id="KW-0804">Transcription</keyword>
<dbReference type="PANTHER" id="PTHR30204">
    <property type="entry name" value="REDOX-CYCLING DRUG-SENSING TRANSCRIPTIONAL ACTIVATOR SOXR"/>
    <property type="match status" value="1"/>
</dbReference>
<reference evidence="9 11" key="2">
    <citation type="submission" date="2015-09" db="EMBL/GenBank/DDBJ databases">
        <authorList>
            <consortium name="Swine Surveillance"/>
        </authorList>
    </citation>
    <scope>NUCLEOTIDE SEQUENCE [LARGE SCALE GENOMIC DNA]</scope>
    <source>
        <strain evidence="9 11">5120</strain>
    </source>
</reference>
<dbReference type="GO" id="GO:0045893">
    <property type="term" value="P:positive regulation of DNA-templated transcription"/>
    <property type="evidence" value="ECO:0007669"/>
    <property type="project" value="InterPro"/>
</dbReference>